<gene>
    <name evidence="2" type="ORF">ACS77_02190</name>
</gene>
<dbReference type="EMBL" id="LFQK01000004">
    <property type="protein sequence ID" value="KNH29511.1"/>
    <property type="molecule type" value="Genomic_DNA"/>
</dbReference>
<name>A0A0L1MM79_PSESX</name>
<dbReference type="GO" id="GO:0016887">
    <property type="term" value="F:ATP hydrolysis activity"/>
    <property type="evidence" value="ECO:0007669"/>
    <property type="project" value="InterPro"/>
</dbReference>
<dbReference type="AlphaFoldDB" id="A0A0L1MM79"/>
<dbReference type="OrthoDB" id="8576717at2"/>
<dbReference type="Gene3D" id="3.40.50.300">
    <property type="entry name" value="P-loop containing nucleotide triphosphate hydrolases"/>
    <property type="match status" value="1"/>
</dbReference>
<proteinExistence type="predicted"/>
<dbReference type="SUPFAM" id="SSF52540">
    <property type="entry name" value="P-loop containing nucleoside triphosphate hydrolases"/>
    <property type="match status" value="1"/>
</dbReference>
<feature type="domain" description="ORC1/DEAH AAA+ ATPase" evidence="1">
    <location>
        <begin position="33"/>
        <end position="177"/>
    </location>
</feature>
<dbReference type="InterPro" id="IPR049945">
    <property type="entry name" value="AAA_22"/>
</dbReference>
<sequence>MNIFRPLFPRPALVEALIGDLAGESLADYRSGLFLASARGTGKTTFIKNEFIARCRDRSWLPVYVDLEATRHLDPAVCLADAIGRALGAFAAPVRSVHTSNPAHAPQPPSVPTTVAQLLEALHRVSRQRLVLIIDEAHYVLHSANGMSLMFALKAARDHLNLHRDADGLRLVFTGSSHDKLTQLLNTAKQPFYGAHLTPFPLLDDDYIAFITETCNRRLALSNQFSRTEVAEAFAWVGHRPALLHSVMAEAAVGLGQASHLGALLQRGDLDHLPGAWSDYERRFQALSPLQQAVLRVLAKKTFSRQAFAPFSEQTLEEVTSQLLVHGSAAKASAPGLQKALAALRHKDLLWRNSVGQYALEDAAMAEWLLKQPRPD</sequence>
<dbReference type="InterPro" id="IPR027417">
    <property type="entry name" value="P-loop_NTPase"/>
</dbReference>
<evidence type="ECO:0000313" key="3">
    <source>
        <dbReference type="Proteomes" id="UP000036955"/>
    </source>
</evidence>
<dbReference type="PATRIC" id="fig|317.197.peg.3793"/>
<dbReference type="Pfam" id="PF13401">
    <property type="entry name" value="AAA_22"/>
    <property type="match status" value="1"/>
</dbReference>
<evidence type="ECO:0000313" key="2">
    <source>
        <dbReference type="EMBL" id="KNH29511.1"/>
    </source>
</evidence>
<evidence type="ECO:0000259" key="1">
    <source>
        <dbReference type="Pfam" id="PF13401"/>
    </source>
</evidence>
<dbReference type="Proteomes" id="UP000036955">
    <property type="component" value="Unassembled WGS sequence"/>
</dbReference>
<organism evidence="2 3">
    <name type="scientific">Pseudomonas syringae</name>
    <dbReference type="NCBI Taxonomy" id="317"/>
    <lineage>
        <taxon>Bacteria</taxon>
        <taxon>Pseudomonadati</taxon>
        <taxon>Pseudomonadota</taxon>
        <taxon>Gammaproteobacteria</taxon>
        <taxon>Pseudomonadales</taxon>
        <taxon>Pseudomonadaceae</taxon>
        <taxon>Pseudomonas</taxon>
    </lineage>
</organism>
<protein>
    <recommendedName>
        <fullName evidence="1">ORC1/DEAH AAA+ ATPase domain-containing protein</fullName>
    </recommendedName>
</protein>
<reference evidence="2 3" key="1">
    <citation type="submission" date="2015-06" db="EMBL/GenBank/DDBJ databases">
        <authorList>
            <person name="Hoefler B.C."/>
            <person name="Straight P.D."/>
        </authorList>
    </citation>
    <scope>NUCLEOTIDE SEQUENCE [LARGE SCALE GENOMIC DNA]</scope>
    <source>
        <strain evidence="2 3">Riq4</strain>
    </source>
</reference>
<accession>A0A0L1MM79</accession>
<comment type="caution">
    <text evidence="2">The sequence shown here is derived from an EMBL/GenBank/DDBJ whole genome shotgun (WGS) entry which is preliminary data.</text>
</comment>